<comment type="caution">
    <text evidence="1">The sequence shown here is derived from an EMBL/GenBank/DDBJ whole genome shotgun (WGS) entry which is preliminary data.</text>
</comment>
<dbReference type="EMBL" id="MU853406">
    <property type="protein sequence ID" value="KAK4135354.1"/>
    <property type="molecule type" value="Genomic_DNA"/>
</dbReference>
<accession>A0AAN6ZFA6</accession>
<evidence type="ECO:0000313" key="1">
    <source>
        <dbReference type="EMBL" id="KAK4135354.1"/>
    </source>
</evidence>
<dbReference type="Proteomes" id="UP001304895">
    <property type="component" value="Unassembled WGS sequence"/>
</dbReference>
<dbReference type="AlphaFoldDB" id="A0AAN6ZFA6"/>
<reference evidence="1" key="2">
    <citation type="submission" date="2023-05" db="EMBL/GenBank/DDBJ databases">
        <authorList>
            <consortium name="Lawrence Berkeley National Laboratory"/>
            <person name="Steindorff A."/>
            <person name="Hensen N."/>
            <person name="Bonometti L."/>
            <person name="Westerberg I."/>
            <person name="Brannstrom I.O."/>
            <person name="Guillou S."/>
            <person name="Cros-Aarteil S."/>
            <person name="Calhoun S."/>
            <person name="Haridas S."/>
            <person name="Kuo A."/>
            <person name="Mondo S."/>
            <person name="Pangilinan J."/>
            <person name="Riley R."/>
            <person name="Labutti K."/>
            <person name="Andreopoulos B."/>
            <person name="Lipzen A."/>
            <person name="Chen C."/>
            <person name="Yanf M."/>
            <person name="Daum C."/>
            <person name="Ng V."/>
            <person name="Clum A."/>
            <person name="Ohm R."/>
            <person name="Martin F."/>
            <person name="Silar P."/>
            <person name="Natvig D."/>
            <person name="Lalanne C."/>
            <person name="Gautier V."/>
            <person name="Ament-Velasquez S.L."/>
            <person name="Kruys A."/>
            <person name="Hutchinson M.I."/>
            <person name="Powell A.J."/>
            <person name="Barry K."/>
            <person name="Miller A.N."/>
            <person name="Grigoriev I.V."/>
            <person name="Debuchy R."/>
            <person name="Gladieux P."/>
            <person name="Thoren M.H."/>
            <person name="Johannesson H."/>
        </authorList>
    </citation>
    <scope>NUCLEOTIDE SEQUENCE</scope>
    <source>
        <strain evidence="1">CBS 123565</strain>
    </source>
</reference>
<proteinExistence type="predicted"/>
<evidence type="ECO:0000313" key="2">
    <source>
        <dbReference type="Proteomes" id="UP001304895"/>
    </source>
</evidence>
<protein>
    <submittedName>
        <fullName evidence="1">Uncharacterized protein</fullName>
    </submittedName>
</protein>
<reference evidence="1" key="1">
    <citation type="journal article" date="2023" name="Mol. Phylogenet. Evol.">
        <title>Genome-scale phylogeny and comparative genomics of the fungal order Sordariales.</title>
        <authorList>
            <person name="Hensen N."/>
            <person name="Bonometti L."/>
            <person name="Westerberg I."/>
            <person name="Brannstrom I.O."/>
            <person name="Guillou S."/>
            <person name="Cros-Aarteil S."/>
            <person name="Calhoun S."/>
            <person name="Haridas S."/>
            <person name="Kuo A."/>
            <person name="Mondo S."/>
            <person name="Pangilinan J."/>
            <person name="Riley R."/>
            <person name="LaButti K."/>
            <person name="Andreopoulos B."/>
            <person name="Lipzen A."/>
            <person name="Chen C."/>
            <person name="Yan M."/>
            <person name="Daum C."/>
            <person name="Ng V."/>
            <person name="Clum A."/>
            <person name="Steindorff A."/>
            <person name="Ohm R.A."/>
            <person name="Martin F."/>
            <person name="Silar P."/>
            <person name="Natvig D.O."/>
            <person name="Lalanne C."/>
            <person name="Gautier V."/>
            <person name="Ament-Velasquez S.L."/>
            <person name="Kruys A."/>
            <person name="Hutchinson M.I."/>
            <person name="Powell A.J."/>
            <person name="Barry K."/>
            <person name="Miller A.N."/>
            <person name="Grigoriev I.V."/>
            <person name="Debuchy R."/>
            <person name="Gladieux P."/>
            <person name="Hiltunen Thoren M."/>
            <person name="Johannesson H."/>
        </authorList>
    </citation>
    <scope>NUCLEOTIDE SEQUENCE</scope>
    <source>
        <strain evidence="1">CBS 123565</strain>
    </source>
</reference>
<gene>
    <name evidence="1" type="ORF">BT67DRAFT_273694</name>
</gene>
<keyword evidence="2" id="KW-1185">Reference proteome</keyword>
<name>A0AAN6ZFA6_9PEZI</name>
<sequence length="234" mass="25362">MLWQRASGFRPWNPLDGLCVVDRPSVLGIACARSSWPNWFLISPPSKCQAGHEAAVVCENSRPGTPSPACPGRKRQVTTGGRLHSVLAPMPAAYVLPYRLPVCSWPVACSPDSVNLATPAPARGINVSIAGLSVASRPRSRTENIFNVETEPRCFPAREAHYNLSSVDSAVTVRPTTALGHTPLPSPQGHIPVKLSPPRGAPWIEILVAIIQGNPGRRFFSLVLRLDWTCPNYH</sequence>
<organism evidence="1 2">
    <name type="scientific">Trichocladium antarcticum</name>
    <dbReference type="NCBI Taxonomy" id="1450529"/>
    <lineage>
        <taxon>Eukaryota</taxon>
        <taxon>Fungi</taxon>
        <taxon>Dikarya</taxon>
        <taxon>Ascomycota</taxon>
        <taxon>Pezizomycotina</taxon>
        <taxon>Sordariomycetes</taxon>
        <taxon>Sordariomycetidae</taxon>
        <taxon>Sordariales</taxon>
        <taxon>Chaetomiaceae</taxon>
        <taxon>Trichocladium</taxon>
    </lineage>
</organism>